<evidence type="ECO:0000313" key="2">
    <source>
        <dbReference type="Proteomes" id="UP000288028"/>
    </source>
</evidence>
<organism evidence="1 2">
    <name type="scientific">Vagococcus carniphilus</name>
    <dbReference type="NCBI Taxonomy" id="218144"/>
    <lineage>
        <taxon>Bacteria</taxon>
        <taxon>Bacillati</taxon>
        <taxon>Bacillota</taxon>
        <taxon>Bacilli</taxon>
        <taxon>Lactobacillales</taxon>
        <taxon>Enterococcaceae</taxon>
        <taxon>Vagococcus</taxon>
    </lineage>
</organism>
<dbReference type="AlphaFoldDB" id="A0A430AR36"/>
<accession>A0A430AR36</accession>
<dbReference type="RefSeq" id="WP_126796110.1">
    <property type="nucleotide sequence ID" value="NZ_CP060720.1"/>
</dbReference>
<gene>
    <name evidence="1" type="ORF">CBF28_13525</name>
</gene>
<dbReference type="OrthoDB" id="2223244at2"/>
<dbReference type="GeneID" id="95581202"/>
<dbReference type="EMBL" id="NGKB01000017">
    <property type="protein sequence ID" value="RSU10591.1"/>
    <property type="molecule type" value="Genomic_DNA"/>
</dbReference>
<name>A0A430AR36_9ENTE</name>
<keyword evidence="2" id="KW-1185">Reference proteome</keyword>
<protein>
    <submittedName>
        <fullName evidence="1">Uncharacterized protein</fullName>
    </submittedName>
</protein>
<reference evidence="1 2" key="1">
    <citation type="submission" date="2017-05" db="EMBL/GenBank/DDBJ databases">
        <title>Vagococcus spp. assemblies.</title>
        <authorList>
            <person name="Gulvik C.A."/>
        </authorList>
    </citation>
    <scope>NUCLEOTIDE SEQUENCE [LARGE SCALE GENOMIC DNA]</scope>
    <source>
        <strain evidence="1 2">SS1714</strain>
    </source>
</reference>
<evidence type="ECO:0000313" key="1">
    <source>
        <dbReference type="EMBL" id="RSU10591.1"/>
    </source>
</evidence>
<dbReference type="Proteomes" id="UP000288028">
    <property type="component" value="Unassembled WGS sequence"/>
</dbReference>
<sequence>MDIQRIKQLEILFGNEKQFFVDGYYRIRSLDDKQKEIAYLLPDACGASVVHPRITIEEVDGSFIPVKLIDMATSPTQLVYRKEDNVVFLEDKLEELVIRFEQINQ</sequence>
<comment type="caution">
    <text evidence="1">The sequence shown here is derived from an EMBL/GenBank/DDBJ whole genome shotgun (WGS) entry which is preliminary data.</text>
</comment>
<proteinExistence type="predicted"/>